<protein>
    <recommendedName>
        <fullName evidence="1">RNase H type-1 domain-containing protein</fullName>
    </recommendedName>
</protein>
<dbReference type="CDD" id="cd09276">
    <property type="entry name" value="Rnase_HI_RT_non_LTR"/>
    <property type="match status" value="1"/>
</dbReference>
<gene>
    <name evidence="2" type="ORF">LARSCL_LOCUS19621</name>
</gene>
<proteinExistence type="predicted"/>
<dbReference type="AlphaFoldDB" id="A0AAV2BKF6"/>
<dbReference type="SUPFAM" id="SSF53098">
    <property type="entry name" value="Ribonuclease H-like"/>
    <property type="match status" value="1"/>
</dbReference>
<dbReference type="Gene3D" id="3.30.420.10">
    <property type="entry name" value="Ribonuclease H-like superfamily/Ribonuclease H"/>
    <property type="match status" value="1"/>
</dbReference>
<keyword evidence="3" id="KW-1185">Reference proteome</keyword>
<dbReference type="PROSITE" id="PS50879">
    <property type="entry name" value="RNASE_H_1"/>
    <property type="match status" value="1"/>
</dbReference>
<dbReference type="GO" id="GO:0003676">
    <property type="term" value="F:nucleic acid binding"/>
    <property type="evidence" value="ECO:0007669"/>
    <property type="project" value="InterPro"/>
</dbReference>
<evidence type="ECO:0000259" key="1">
    <source>
        <dbReference type="PROSITE" id="PS50879"/>
    </source>
</evidence>
<feature type="domain" description="RNase H type-1" evidence="1">
    <location>
        <begin position="1"/>
        <end position="115"/>
    </location>
</feature>
<dbReference type="InterPro" id="IPR012337">
    <property type="entry name" value="RNaseH-like_sf"/>
</dbReference>
<comment type="caution">
    <text evidence="2">The sequence shown here is derived from an EMBL/GenBank/DDBJ whole genome shotgun (WGS) entry which is preliminary data.</text>
</comment>
<dbReference type="InterPro" id="IPR002156">
    <property type="entry name" value="RNaseH_domain"/>
</dbReference>
<evidence type="ECO:0000313" key="3">
    <source>
        <dbReference type="Proteomes" id="UP001497382"/>
    </source>
</evidence>
<evidence type="ECO:0000313" key="2">
    <source>
        <dbReference type="EMBL" id="CAL1296084.1"/>
    </source>
</evidence>
<dbReference type="InterPro" id="IPR036397">
    <property type="entry name" value="RNaseH_sf"/>
</dbReference>
<reference evidence="2 3" key="1">
    <citation type="submission" date="2024-04" db="EMBL/GenBank/DDBJ databases">
        <authorList>
            <person name="Rising A."/>
            <person name="Reimegard J."/>
            <person name="Sonavane S."/>
            <person name="Akerstrom W."/>
            <person name="Nylinder S."/>
            <person name="Hedman E."/>
            <person name="Kallberg Y."/>
        </authorList>
    </citation>
    <scope>NUCLEOTIDE SEQUENCE [LARGE SCALE GENOMIC DNA]</scope>
</reference>
<accession>A0AAV2BKF6</accession>
<sequence length="233" mass="26295">MEQGVGSAYCVSDERQEFIIDWQAKLHPKNSVFQAELVGIREAIKYASTTTIDTKIRSDSQASLKVIANTKTSPIARQIQNLLLKCNNVRLGWIKAHIRHVGNERADDLAKSAITSIEATTIKIPIPRSCLKRNLKEALSEWQTQWDDETRNGQTTHQVIPKVEGKSHNWPRQLIQFVTGHGPFPAYLHRFGIHPDSYCACGEEGTPFHYATSCHITASYHFTCPQDRTKQNG</sequence>
<organism evidence="2 3">
    <name type="scientific">Larinioides sclopetarius</name>
    <dbReference type="NCBI Taxonomy" id="280406"/>
    <lineage>
        <taxon>Eukaryota</taxon>
        <taxon>Metazoa</taxon>
        <taxon>Ecdysozoa</taxon>
        <taxon>Arthropoda</taxon>
        <taxon>Chelicerata</taxon>
        <taxon>Arachnida</taxon>
        <taxon>Araneae</taxon>
        <taxon>Araneomorphae</taxon>
        <taxon>Entelegynae</taxon>
        <taxon>Araneoidea</taxon>
        <taxon>Araneidae</taxon>
        <taxon>Larinioides</taxon>
    </lineage>
</organism>
<name>A0AAV2BKF6_9ARAC</name>
<dbReference type="Proteomes" id="UP001497382">
    <property type="component" value="Unassembled WGS sequence"/>
</dbReference>
<dbReference type="EMBL" id="CAXIEN010000388">
    <property type="protein sequence ID" value="CAL1296084.1"/>
    <property type="molecule type" value="Genomic_DNA"/>
</dbReference>
<dbReference type="GO" id="GO:0004523">
    <property type="term" value="F:RNA-DNA hybrid ribonuclease activity"/>
    <property type="evidence" value="ECO:0007669"/>
    <property type="project" value="InterPro"/>
</dbReference>
<dbReference type="Pfam" id="PF00075">
    <property type="entry name" value="RNase_H"/>
    <property type="match status" value="1"/>
</dbReference>